<evidence type="ECO:0000313" key="8">
    <source>
        <dbReference type="Proteomes" id="UP000252355"/>
    </source>
</evidence>
<organism evidence="7 8">
    <name type="scientific">Candidatus Ozemobacter sibiricus</name>
    <dbReference type="NCBI Taxonomy" id="2268124"/>
    <lineage>
        <taxon>Bacteria</taxon>
        <taxon>Candidatus Ozemobacteria</taxon>
        <taxon>Candidatus Ozemobacterales</taxon>
        <taxon>Candidatus Ozemobacteraceae</taxon>
        <taxon>Candidatus Ozemobacter</taxon>
    </lineage>
</organism>
<protein>
    <recommendedName>
        <fullName evidence="5">Small ribosomal subunit protein bS20</fullName>
    </recommendedName>
    <alternativeName>
        <fullName evidence="6">30S ribosomal protein S20</fullName>
    </alternativeName>
</protein>
<dbReference type="GO" id="GO:1990904">
    <property type="term" value="C:ribonucleoprotein complex"/>
    <property type="evidence" value="ECO:0007669"/>
    <property type="project" value="UniProtKB-KW"/>
</dbReference>
<name>A0A367ZS94_9BACT</name>
<comment type="caution">
    <text evidence="7">The sequence shown here is derived from an EMBL/GenBank/DDBJ whole genome shotgun (WGS) entry which is preliminary data.</text>
</comment>
<dbReference type="Pfam" id="PF01649">
    <property type="entry name" value="Ribosomal_S20p"/>
    <property type="match status" value="1"/>
</dbReference>
<evidence type="ECO:0000313" key="7">
    <source>
        <dbReference type="EMBL" id="RCK80609.1"/>
    </source>
</evidence>
<dbReference type="GO" id="GO:0003735">
    <property type="term" value="F:structural constituent of ribosome"/>
    <property type="evidence" value="ECO:0007669"/>
    <property type="project" value="InterPro"/>
</dbReference>
<dbReference type="GO" id="GO:0005840">
    <property type="term" value="C:ribosome"/>
    <property type="evidence" value="ECO:0007669"/>
    <property type="project" value="UniProtKB-KW"/>
</dbReference>
<sequence>MKSELKTLRKKTLKAIEARKPAPEVAATLQEAVSKFDKAASNKYIHHRTAARKISRLMRAAHKAQVAATAAK</sequence>
<dbReference type="InterPro" id="IPR002583">
    <property type="entry name" value="Ribosomal_bS20"/>
</dbReference>
<dbReference type="EMBL" id="QOQW01000005">
    <property type="protein sequence ID" value="RCK80609.1"/>
    <property type="molecule type" value="Genomic_DNA"/>
</dbReference>
<evidence type="ECO:0000256" key="5">
    <source>
        <dbReference type="ARBA" id="ARBA00035136"/>
    </source>
</evidence>
<keyword evidence="1" id="KW-0699">rRNA-binding</keyword>
<dbReference type="GO" id="GO:0006412">
    <property type="term" value="P:translation"/>
    <property type="evidence" value="ECO:0007669"/>
    <property type="project" value="InterPro"/>
</dbReference>
<dbReference type="NCBIfam" id="TIGR00029">
    <property type="entry name" value="S20"/>
    <property type="match status" value="1"/>
</dbReference>
<dbReference type="Gene3D" id="1.20.58.110">
    <property type="entry name" value="Ribosomal protein S20"/>
    <property type="match status" value="1"/>
</dbReference>
<proteinExistence type="predicted"/>
<dbReference type="GO" id="GO:0019843">
    <property type="term" value="F:rRNA binding"/>
    <property type="evidence" value="ECO:0007669"/>
    <property type="project" value="UniProtKB-KW"/>
</dbReference>
<evidence type="ECO:0000256" key="1">
    <source>
        <dbReference type="ARBA" id="ARBA00022730"/>
    </source>
</evidence>
<keyword evidence="4" id="KW-0687">Ribonucleoprotein</keyword>
<accession>A0A367ZS94</accession>
<reference evidence="7 8" key="1">
    <citation type="submission" date="2018-05" db="EMBL/GenBank/DDBJ databases">
        <title>A metagenomic window into the 2 km-deep terrestrial subsurface aquifer revealed taxonomically and functionally diverse microbial community comprising novel uncultured bacterial lineages.</title>
        <authorList>
            <person name="Kadnikov V.V."/>
            <person name="Mardanov A.V."/>
            <person name="Beletsky A.V."/>
            <person name="Banks D."/>
            <person name="Pimenov N.V."/>
            <person name="Frank Y.A."/>
            <person name="Karnachuk O.V."/>
            <person name="Ravin N.V."/>
        </authorList>
    </citation>
    <scope>NUCLEOTIDE SEQUENCE [LARGE SCALE GENOMIC DNA]</scope>
    <source>
        <strain evidence="7">BY5</strain>
    </source>
</reference>
<dbReference type="Proteomes" id="UP000252355">
    <property type="component" value="Unassembled WGS sequence"/>
</dbReference>
<evidence type="ECO:0000256" key="4">
    <source>
        <dbReference type="ARBA" id="ARBA00023274"/>
    </source>
</evidence>
<keyword evidence="3" id="KW-0689">Ribosomal protein</keyword>
<evidence type="ECO:0000256" key="6">
    <source>
        <dbReference type="ARBA" id="ARBA00035343"/>
    </source>
</evidence>
<gene>
    <name evidence="7" type="ORF">OZSIB_2922</name>
</gene>
<dbReference type="InterPro" id="IPR036510">
    <property type="entry name" value="Ribosomal_bS20_sf"/>
</dbReference>
<evidence type="ECO:0000256" key="2">
    <source>
        <dbReference type="ARBA" id="ARBA00022884"/>
    </source>
</evidence>
<dbReference type="AlphaFoldDB" id="A0A367ZS94"/>
<evidence type="ECO:0000256" key="3">
    <source>
        <dbReference type="ARBA" id="ARBA00022980"/>
    </source>
</evidence>
<keyword evidence="2" id="KW-0694">RNA-binding</keyword>
<dbReference type="SUPFAM" id="SSF46992">
    <property type="entry name" value="Ribosomal protein S20"/>
    <property type="match status" value="1"/>
</dbReference>